<protein>
    <submittedName>
        <fullName evidence="2">Uncharacterized protein</fullName>
    </submittedName>
</protein>
<name>A0A9X0ATD5_9HELO</name>
<accession>A0A9X0ATD5</accession>
<proteinExistence type="predicted"/>
<organism evidence="2 3">
    <name type="scientific">Sclerotinia nivalis</name>
    <dbReference type="NCBI Taxonomy" id="352851"/>
    <lineage>
        <taxon>Eukaryota</taxon>
        <taxon>Fungi</taxon>
        <taxon>Dikarya</taxon>
        <taxon>Ascomycota</taxon>
        <taxon>Pezizomycotina</taxon>
        <taxon>Leotiomycetes</taxon>
        <taxon>Helotiales</taxon>
        <taxon>Sclerotiniaceae</taxon>
        <taxon>Sclerotinia</taxon>
    </lineage>
</organism>
<gene>
    <name evidence="2" type="ORF">OCU04_003754</name>
</gene>
<dbReference type="AlphaFoldDB" id="A0A9X0ATD5"/>
<comment type="caution">
    <text evidence="2">The sequence shown here is derived from an EMBL/GenBank/DDBJ whole genome shotgun (WGS) entry which is preliminary data.</text>
</comment>
<feature type="region of interest" description="Disordered" evidence="1">
    <location>
        <begin position="1"/>
        <end position="26"/>
    </location>
</feature>
<keyword evidence="3" id="KW-1185">Reference proteome</keyword>
<evidence type="ECO:0000256" key="1">
    <source>
        <dbReference type="SAM" id="MobiDB-lite"/>
    </source>
</evidence>
<reference evidence="2" key="1">
    <citation type="submission" date="2022-11" db="EMBL/GenBank/DDBJ databases">
        <title>Genome Resource of Sclerotinia nivalis Strain SnTB1, a Plant Pathogen Isolated from American Ginseng.</title>
        <authorList>
            <person name="Fan S."/>
        </authorList>
    </citation>
    <scope>NUCLEOTIDE SEQUENCE</scope>
    <source>
        <strain evidence="2">SnTB1</strain>
    </source>
</reference>
<evidence type="ECO:0000313" key="3">
    <source>
        <dbReference type="Proteomes" id="UP001152300"/>
    </source>
</evidence>
<dbReference type="Proteomes" id="UP001152300">
    <property type="component" value="Unassembled WGS sequence"/>
</dbReference>
<evidence type="ECO:0000313" key="2">
    <source>
        <dbReference type="EMBL" id="KAJ8068184.1"/>
    </source>
</evidence>
<sequence length="150" mass="17096">MPVLQVQERKYGNENGPESYTRNRRPKSISANYATRVRRIYGRQAWRDGTRCTRSLIIHETSAIFPVRVLWVQEKAIWNPFFQVSGAIYLLSSLLSPSKSPPANRKPSSPSSPPQHHTRMRLYHFCAAFPSICSLRQIPLKNCALPAGQC</sequence>
<dbReference type="EMBL" id="JAPEIS010000003">
    <property type="protein sequence ID" value="KAJ8068184.1"/>
    <property type="molecule type" value="Genomic_DNA"/>
</dbReference>